<dbReference type="PANTHER" id="PTHR24085">
    <property type="entry name" value="NUCLEAR HORMONE RECEPTOR"/>
    <property type="match status" value="1"/>
</dbReference>
<keyword evidence="4 7" id="KW-0675">Receptor</keyword>
<dbReference type="PROSITE" id="PS51843">
    <property type="entry name" value="NR_LBD"/>
    <property type="match status" value="1"/>
</dbReference>
<reference evidence="7 8" key="1">
    <citation type="journal article" date="2021" name="Elife">
        <title>Chloroplast acquisition without the gene transfer in kleptoplastic sea slugs, Plakobranchus ocellatus.</title>
        <authorList>
            <person name="Maeda T."/>
            <person name="Takahashi S."/>
            <person name="Yoshida T."/>
            <person name="Shimamura S."/>
            <person name="Takaki Y."/>
            <person name="Nagai Y."/>
            <person name="Toyoda A."/>
            <person name="Suzuki Y."/>
            <person name="Arimoto A."/>
            <person name="Ishii H."/>
            <person name="Satoh N."/>
            <person name="Nishiyama T."/>
            <person name="Hasebe M."/>
            <person name="Maruyama T."/>
            <person name="Minagawa J."/>
            <person name="Obokata J."/>
            <person name="Shigenobu S."/>
        </authorList>
    </citation>
    <scope>NUCLEOTIDE SEQUENCE [LARGE SCALE GENOMIC DNA]</scope>
</reference>
<evidence type="ECO:0000256" key="2">
    <source>
        <dbReference type="ARBA" id="ARBA00023015"/>
    </source>
</evidence>
<dbReference type="InterPro" id="IPR000536">
    <property type="entry name" value="Nucl_hrmn_rcpt_lig-bd"/>
</dbReference>
<dbReference type="GO" id="GO:0071376">
    <property type="term" value="P:cellular response to corticotropin-releasing hormone stimulus"/>
    <property type="evidence" value="ECO:0007669"/>
    <property type="project" value="TreeGrafter"/>
</dbReference>
<dbReference type="GO" id="GO:0004879">
    <property type="term" value="F:nuclear receptor activity"/>
    <property type="evidence" value="ECO:0007669"/>
    <property type="project" value="InterPro"/>
</dbReference>
<keyword evidence="2" id="KW-0805">Transcription regulation</keyword>
<protein>
    <submittedName>
        <fullName evidence="7">Nuclear receptor subfamily 4 group A member 2</fullName>
    </submittedName>
</protein>
<organism evidence="7 8">
    <name type="scientific">Elysia marginata</name>
    <dbReference type="NCBI Taxonomy" id="1093978"/>
    <lineage>
        <taxon>Eukaryota</taxon>
        <taxon>Metazoa</taxon>
        <taxon>Spiralia</taxon>
        <taxon>Lophotrochozoa</taxon>
        <taxon>Mollusca</taxon>
        <taxon>Gastropoda</taxon>
        <taxon>Heterobranchia</taxon>
        <taxon>Euthyneura</taxon>
        <taxon>Panpulmonata</taxon>
        <taxon>Sacoglossa</taxon>
        <taxon>Placobranchoidea</taxon>
        <taxon>Plakobranchidae</taxon>
        <taxon>Elysia</taxon>
    </lineage>
</organism>
<comment type="subcellular location">
    <subcellularLocation>
        <location evidence="1">Nucleus</location>
    </subcellularLocation>
</comment>
<dbReference type="SUPFAM" id="SSF48508">
    <property type="entry name" value="Nuclear receptor ligand-binding domain"/>
    <property type="match status" value="1"/>
</dbReference>
<dbReference type="InterPro" id="IPR035500">
    <property type="entry name" value="NHR-like_dom_sf"/>
</dbReference>
<evidence type="ECO:0000256" key="1">
    <source>
        <dbReference type="ARBA" id="ARBA00004123"/>
    </source>
</evidence>
<dbReference type="PRINTS" id="PR01284">
    <property type="entry name" value="NUCLEARECPTR"/>
</dbReference>
<dbReference type="GO" id="GO:0000978">
    <property type="term" value="F:RNA polymerase II cis-regulatory region sequence-specific DNA binding"/>
    <property type="evidence" value="ECO:0007669"/>
    <property type="project" value="TreeGrafter"/>
</dbReference>
<evidence type="ECO:0000313" key="7">
    <source>
        <dbReference type="EMBL" id="GFS04075.1"/>
    </source>
</evidence>
<dbReference type="Pfam" id="PF00104">
    <property type="entry name" value="Hormone_recep"/>
    <property type="match status" value="1"/>
</dbReference>
<dbReference type="EMBL" id="BMAT01002297">
    <property type="protein sequence ID" value="GFS04075.1"/>
    <property type="molecule type" value="Genomic_DNA"/>
</dbReference>
<evidence type="ECO:0000259" key="6">
    <source>
        <dbReference type="PROSITE" id="PS51843"/>
    </source>
</evidence>
<dbReference type="PRINTS" id="PR00398">
    <property type="entry name" value="STRDHORMONER"/>
</dbReference>
<dbReference type="SMART" id="SM00430">
    <property type="entry name" value="HOLI"/>
    <property type="match status" value="1"/>
</dbReference>
<dbReference type="GO" id="GO:0005634">
    <property type="term" value="C:nucleus"/>
    <property type="evidence" value="ECO:0007669"/>
    <property type="project" value="UniProtKB-SubCell"/>
</dbReference>
<name>A0AAV4I2E8_9GAST</name>
<accession>A0AAV4I2E8</accession>
<keyword evidence="3" id="KW-0804">Transcription</keyword>
<dbReference type="PANTHER" id="PTHR24085:SF4">
    <property type="entry name" value="NUCLEAR HORMONE RECEPTOR HR38-RELATED"/>
    <property type="match status" value="1"/>
</dbReference>
<feature type="domain" description="NR LBD" evidence="6">
    <location>
        <begin position="116"/>
        <end position="353"/>
    </location>
</feature>
<dbReference type="GO" id="GO:0005667">
    <property type="term" value="C:transcription regulator complex"/>
    <property type="evidence" value="ECO:0007669"/>
    <property type="project" value="TreeGrafter"/>
</dbReference>
<feature type="region of interest" description="Disordered" evidence="5">
    <location>
        <begin position="97"/>
        <end position="117"/>
    </location>
</feature>
<evidence type="ECO:0000256" key="4">
    <source>
        <dbReference type="ARBA" id="ARBA00023170"/>
    </source>
</evidence>
<dbReference type="AlphaFoldDB" id="A0AAV4I2E8"/>
<dbReference type="InterPro" id="IPR003070">
    <property type="entry name" value="NR4A1-3"/>
</dbReference>
<comment type="caution">
    <text evidence="7">The sequence shown here is derived from an EMBL/GenBank/DDBJ whole genome shotgun (WGS) entry which is preliminary data.</text>
</comment>
<evidence type="ECO:0000256" key="5">
    <source>
        <dbReference type="SAM" id="MobiDB-lite"/>
    </source>
</evidence>
<evidence type="ECO:0000313" key="8">
    <source>
        <dbReference type="Proteomes" id="UP000762676"/>
    </source>
</evidence>
<evidence type="ECO:0000256" key="3">
    <source>
        <dbReference type="ARBA" id="ARBA00023163"/>
    </source>
</evidence>
<dbReference type="GO" id="GO:0035259">
    <property type="term" value="F:nuclear glucocorticoid receptor binding"/>
    <property type="evidence" value="ECO:0007669"/>
    <property type="project" value="TreeGrafter"/>
</dbReference>
<gene>
    <name evidence="7" type="ORF">ElyMa_001166200</name>
</gene>
<sequence length="359" mass="40984">MEDRNLVETNTSSCPTRHGAPLTFSYYQALERFEQCALGLQDSSYFTVLFVATFRRHFVPLVVSKKRSRRNTSRSFVCKKHWHVLWVEIVRTDGLKGRRGRLPSKPKSPQESPPSPPVSLITALVRAHVDTCPDIPNLDYSQFQMAKSEDITGSHGRGEHVRSFYNILLQSLDVLRAWADKIPGFSDLPKEDQDLLFQSASLELFVLKAAYRVQPNDEKIIFENGQVFHRLQCISTFGDWINSIVEFGLSLHRMALDISSLACMSALAMITMRHGLRAPEKMEELQTKVIDCLRDHCTYNAEAQRKPHFFSRILAKITELRTLSRDGLQCMTEVAKYDEAMAVQPPSMIQSFISNQLPF</sequence>
<dbReference type="InterPro" id="IPR001723">
    <property type="entry name" value="Nuclear_hrmn_rcpt"/>
</dbReference>
<dbReference type="Proteomes" id="UP000762676">
    <property type="component" value="Unassembled WGS sequence"/>
</dbReference>
<keyword evidence="8" id="KW-1185">Reference proteome</keyword>
<proteinExistence type="predicted"/>
<dbReference type="Gene3D" id="1.10.565.10">
    <property type="entry name" value="Retinoid X Receptor"/>
    <property type="match status" value="1"/>
</dbReference>